<protein>
    <submittedName>
        <fullName evidence="1">Uncharacterized protein</fullName>
    </submittedName>
</protein>
<evidence type="ECO:0000313" key="1">
    <source>
        <dbReference type="EMBL" id="MBW88273.1"/>
    </source>
</evidence>
<accession>A0A2P2J456</accession>
<organism evidence="1">
    <name type="scientific">Rhizophora mucronata</name>
    <name type="common">Asiatic mangrove</name>
    <dbReference type="NCBI Taxonomy" id="61149"/>
    <lineage>
        <taxon>Eukaryota</taxon>
        <taxon>Viridiplantae</taxon>
        <taxon>Streptophyta</taxon>
        <taxon>Embryophyta</taxon>
        <taxon>Tracheophyta</taxon>
        <taxon>Spermatophyta</taxon>
        <taxon>Magnoliopsida</taxon>
        <taxon>eudicotyledons</taxon>
        <taxon>Gunneridae</taxon>
        <taxon>Pentapetalae</taxon>
        <taxon>rosids</taxon>
        <taxon>fabids</taxon>
        <taxon>Malpighiales</taxon>
        <taxon>Rhizophoraceae</taxon>
        <taxon>Rhizophora</taxon>
    </lineage>
</organism>
<reference evidence="1" key="1">
    <citation type="submission" date="2018-02" db="EMBL/GenBank/DDBJ databases">
        <title>Rhizophora mucronata_Transcriptome.</title>
        <authorList>
            <person name="Meera S.P."/>
            <person name="Sreeshan A."/>
            <person name="Augustine A."/>
        </authorList>
    </citation>
    <scope>NUCLEOTIDE SEQUENCE</scope>
    <source>
        <tissue evidence="1">Leaf</tissue>
    </source>
</reference>
<proteinExistence type="predicted"/>
<sequence length="63" mass="7652">MNSNTTLCKTFLGCQGNDYATLDLFFSFHIYWFEIQCSTFCVFDLAWAHGRWMCDCMRRRERY</sequence>
<dbReference type="AlphaFoldDB" id="A0A2P2J456"/>
<dbReference type="EMBL" id="GGEC01007790">
    <property type="protein sequence ID" value="MBW88273.1"/>
    <property type="molecule type" value="Transcribed_RNA"/>
</dbReference>
<name>A0A2P2J456_RHIMU</name>
<dbReference type="EMBL" id="GGEC01007789">
    <property type="protein sequence ID" value="MBW88272.1"/>
    <property type="molecule type" value="Transcribed_RNA"/>
</dbReference>